<protein>
    <submittedName>
        <fullName evidence="2">Uncharacterized protein</fullName>
    </submittedName>
</protein>
<gene>
    <name evidence="2" type="ORF">GCM10022235_34510</name>
</gene>
<sequence length="80" mass="8474">MLGPAFFPDLHQTALTSPAIPWSEYLDGLRPTPNPSTGLGDRAEPSMSASQAQQWNGFLTALDLVGRLSFPTGSSASKLV</sequence>
<proteinExistence type="predicted"/>
<evidence type="ECO:0000256" key="1">
    <source>
        <dbReference type="SAM" id="MobiDB-lite"/>
    </source>
</evidence>
<accession>A0ABP6XAJ5</accession>
<dbReference type="EMBL" id="BAABAA010000004">
    <property type="protein sequence ID" value="GAA3563141.1"/>
    <property type="molecule type" value="Genomic_DNA"/>
</dbReference>
<keyword evidence="3" id="KW-1185">Reference proteome</keyword>
<organism evidence="2 3">
    <name type="scientific">Kribbella ginsengisoli</name>
    <dbReference type="NCBI Taxonomy" id="363865"/>
    <lineage>
        <taxon>Bacteria</taxon>
        <taxon>Bacillati</taxon>
        <taxon>Actinomycetota</taxon>
        <taxon>Actinomycetes</taxon>
        <taxon>Propionibacteriales</taxon>
        <taxon>Kribbellaceae</taxon>
        <taxon>Kribbella</taxon>
    </lineage>
</organism>
<evidence type="ECO:0000313" key="2">
    <source>
        <dbReference type="EMBL" id="GAA3563141.1"/>
    </source>
</evidence>
<evidence type="ECO:0000313" key="3">
    <source>
        <dbReference type="Proteomes" id="UP001501222"/>
    </source>
</evidence>
<comment type="caution">
    <text evidence="2">The sequence shown here is derived from an EMBL/GenBank/DDBJ whole genome shotgun (WGS) entry which is preliminary data.</text>
</comment>
<name>A0ABP6XAJ5_9ACTN</name>
<feature type="region of interest" description="Disordered" evidence="1">
    <location>
        <begin position="26"/>
        <end position="51"/>
    </location>
</feature>
<dbReference type="Proteomes" id="UP001501222">
    <property type="component" value="Unassembled WGS sequence"/>
</dbReference>
<reference evidence="3" key="1">
    <citation type="journal article" date="2019" name="Int. J. Syst. Evol. Microbiol.">
        <title>The Global Catalogue of Microorganisms (GCM) 10K type strain sequencing project: providing services to taxonomists for standard genome sequencing and annotation.</title>
        <authorList>
            <consortium name="The Broad Institute Genomics Platform"/>
            <consortium name="The Broad Institute Genome Sequencing Center for Infectious Disease"/>
            <person name="Wu L."/>
            <person name="Ma J."/>
        </authorList>
    </citation>
    <scope>NUCLEOTIDE SEQUENCE [LARGE SCALE GENOMIC DNA]</scope>
    <source>
        <strain evidence="3">JCM 16928</strain>
    </source>
</reference>